<keyword evidence="1" id="KW-1185">Reference proteome</keyword>
<evidence type="ECO:0000313" key="1">
    <source>
        <dbReference type="Proteomes" id="UP000504631"/>
    </source>
</evidence>
<dbReference type="Proteomes" id="UP000504631">
    <property type="component" value="Unplaced"/>
</dbReference>
<dbReference type="GeneID" id="117236597"/>
<dbReference type="GO" id="GO:0043248">
    <property type="term" value="P:proteasome assembly"/>
    <property type="evidence" value="ECO:0007669"/>
    <property type="project" value="InterPro"/>
</dbReference>
<dbReference type="Pfam" id="PF16093">
    <property type="entry name" value="PAC4"/>
    <property type="match status" value="1"/>
</dbReference>
<sequence length="129" mass="14782">MENQSEVEEITNSDCNVKFHNFVAKIDDLSISCHVIKMENSLYLWVGDYNENTMNDLSFAIKSPYEKEPLTTKIMGSIANEFSTSLAKRLSKKLSIAVYVSFNVQVDNLSLHAIERKLQDEFNSHPEIF</sequence>
<protein>
    <submittedName>
        <fullName evidence="2">Proteasome assembly chaperone 4-like</fullName>
    </submittedName>
</protein>
<name>A0A6J3KUP3_9HYME</name>
<dbReference type="InterPro" id="IPR032157">
    <property type="entry name" value="PAC4"/>
</dbReference>
<reference evidence="2" key="1">
    <citation type="submission" date="2025-08" db="UniProtKB">
        <authorList>
            <consortium name="RefSeq"/>
        </authorList>
    </citation>
    <scope>IDENTIFICATION</scope>
    <source>
        <tissue evidence="2">Muscle</tissue>
    </source>
</reference>
<dbReference type="KEGG" id="bvk:117236597"/>
<accession>A0A6J3KUP3</accession>
<dbReference type="PANTHER" id="PTHR33559">
    <property type="entry name" value="PROTEASOME ASSEMBLY CHAPERONE 4"/>
    <property type="match status" value="1"/>
</dbReference>
<gene>
    <name evidence="2" type="primary">LOC117236597</name>
</gene>
<dbReference type="AlphaFoldDB" id="A0A6J3KUP3"/>
<proteinExistence type="predicted"/>
<organism evidence="1 2">
    <name type="scientific">Bombus vosnesenskii</name>
    <dbReference type="NCBI Taxonomy" id="207650"/>
    <lineage>
        <taxon>Eukaryota</taxon>
        <taxon>Metazoa</taxon>
        <taxon>Ecdysozoa</taxon>
        <taxon>Arthropoda</taxon>
        <taxon>Hexapoda</taxon>
        <taxon>Insecta</taxon>
        <taxon>Pterygota</taxon>
        <taxon>Neoptera</taxon>
        <taxon>Endopterygota</taxon>
        <taxon>Hymenoptera</taxon>
        <taxon>Apocrita</taxon>
        <taxon>Aculeata</taxon>
        <taxon>Apoidea</taxon>
        <taxon>Anthophila</taxon>
        <taxon>Apidae</taxon>
        <taxon>Bombus</taxon>
        <taxon>Pyrobombus</taxon>
    </lineage>
</organism>
<dbReference type="PANTHER" id="PTHR33559:SF1">
    <property type="entry name" value="PROTEASOME ASSEMBLY CHAPERONE 4"/>
    <property type="match status" value="1"/>
</dbReference>
<evidence type="ECO:0000313" key="2">
    <source>
        <dbReference type="RefSeq" id="XP_033355584.1"/>
    </source>
</evidence>
<dbReference type="RefSeq" id="XP_033355584.1">
    <property type="nucleotide sequence ID" value="XM_033499693.1"/>
</dbReference>